<evidence type="ECO:0000313" key="8">
    <source>
        <dbReference type="EMBL" id="VDD85698.1"/>
    </source>
</evidence>
<dbReference type="InterPro" id="IPR006201">
    <property type="entry name" value="Neur_channel"/>
</dbReference>
<feature type="transmembrane region" description="Helical" evidence="5">
    <location>
        <begin position="238"/>
        <end position="261"/>
    </location>
</feature>
<dbReference type="Pfam" id="PF02931">
    <property type="entry name" value="Neur_chan_LBD"/>
    <property type="match status" value="1"/>
</dbReference>
<dbReference type="CDD" id="cd19051">
    <property type="entry name" value="LGIC_TM_cation"/>
    <property type="match status" value="1"/>
</dbReference>
<dbReference type="InterPro" id="IPR036734">
    <property type="entry name" value="Neur_chan_lig-bd_sf"/>
</dbReference>
<dbReference type="STRING" id="51028.A0A0N4UUQ1"/>
<keyword evidence="3 5" id="KW-1133">Transmembrane helix</keyword>
<dbReference type="Gene3D" id="1.20.58.390">
    <property type="entry name" value="Neurotransmitter-gated ion-channel transmembrane domain"/>
    <property type="match status" value="1"/>
</dbReference>
<dbReference type="Pfam" id="PF02932">
    <property type="entry name" value="Neur_chan_memb"/>
    <property type="match status" value="1"/>
</dbReference>
<dbReference type="SUPFAM" id="SSF90112">
    <property type="entry name" value="Neurotransmitter-gated ion-channel transmembrane pore"/>
    <property type="match status" value="1"/>
</dbReference>
<sequence>MVKCTEEDGGRRLYSYESDQFRLVRDKLVNYDNKVKPTYDTDKPITVNFSMDLYQLLELSESEVFNWKQKFFFSLFQRWFDEFLFWDPASYNNITEVRLPHDAIWLPDTTLYNSLVMKDEDQRRLLNAKLVTRLDLNATYIEMLYPAIFKFSCLLNLKYFPYDVQRCRMIFSSWTYDKAGIDYFPHENMKTIGNKSFIENEGWGLLKTLVQRVEKQFTCCPVNYTLLYFDLFLRRKPLFYLINLIIPTSIITLIALVGFFTTSSASGMREEKVSLGITTLLSMSILMLMVSDQMPTTSTFIPLIGWFILGMIIIISLGTLASTIVIAVQKRGRMGIRLSLHAQKLTKFFSYLSLTPICWLQILKTKVNYQFKKYIFFKEQLVRKLLLILVNHVLFSANLKQTRKYAEAEYEWLATVLEHCFFALFVIIFLIIAVGINALGYYSWKIAEIKLADNPDCKIFF</sequence>
<gene>
    <name evidence="8" type="ORF">EVEC_LOCUS841</name>
</gene>
<dbReference type="PROSITE" id="PS00236">
    <property type="entry name" value="NEUROTR_ION_CHANNEL"/>
    <property type="match status" value="1"/>
</dbReference>
<keyword evidence="5" id="KW-0406">Ion transport</keyword>
<evidence type="ECO:0000256" key="1">
    <source>
        <dbReference type="ARBA" id="ARBA00004141"/>
    </source>
</evidence>
<dbReference type="Gene3D" id="2.70.170.10">
    <property type="entry name" value="Neurotransmitter-gated ion-channel ligand-binding domain"/>
    <property type="match status" value="1"/>
</dbReference>
<comment type="subcellular location">
    <subcellularLocation>
        <location evidence="1">Membrane</location>
        <topology evidence="1">Multi-pass membrane protein</topology>
    </subcellularLocation>
</comment>
<comment type="similarity">
    <text evidence="5">Belongs to the ligand-gated ion channel (TC 1.A.9) family.</text>
</comment>
<dbReference type="AlphaFoldDB" id="A0A0N4UUQ1"/>
<feature type="transmembrane region" description="Helical" evidence="5">
    <location>
        <begin position="381"/>
        <end position="399"/>
    </location>
</feature>
<dbReference type="Proteomes" id="UP000274131">
    <property type="component" value="Unassembled WGS sequence"/>
</dbReference>
<evidence type="ECO:0000256" key="3">
    <source>
        <dbReference type="ARBA" id="ARBA00022989"/>
    </source>
</evidence>
<feature type="domain" description="Neurotransmitter-gated ion-channel ligand-binding" evidence="6">
    <location>
        <begin position="22"/>
        <end position="237"/>
    </location>
</feature>
<keyword evidence="2 5" id="KW-0812">Transmembrane</keyword>
<evidence type="ECO:0000256" key="5">
    <source>
        <dbReference type="RuleBase" id="RU000687"/>
    </source>
</evidence>
<keyword evidence="9" id="KW-1185">Reference proteome</keyword>
<dbReference type="InterPro" id="IPR006029">
    <property type="entry name" value="Neurotrans-gated_channel_TM"/>
</dbReference>
<dbReference type="InterPro" id="IPR036719">
    <property type="entry name" value="Neuro-gated_channel_TM_sf"/>
</dbReference>
<dbReference type="InterPro" id="IPR038050">
    <property type="entry name" value="Neuro_actylchol_rec"/>
</dbReference>
<dbReference type="GO" id="GO:0016020">
    <property type="term" value="C:membrane"/>
    <property type="evidence" value="ECO:0007669"/>
    <property type="project" value="UniProtKB-SubCell"/>
</dbReference>
<feature type="transmembrane region" description="Helical" evidence="5">
    <location>
        <begin position="303"/>
        <end position="328"/>
    </location>
</feature>
<dbReference type="GO" id="GO:0005230">
    <property type="term" value="F:extracellular ligand-gated monoatomic ion channel activity"/>
    <property type="evidence" value="ECO:0007669"/>
    <property type="project" value="InterPro"/>
</dbReference>
<dbReference type="SUPFAM" id="SSF63712">
    <property type="entry name" value="Nicotinic receptor ligand binding domain-like"/>
    <property type="match status" value="1"/>
</dbReference>
<keyword evidence="4 5" id="KW-0472">Membrane</keyword>
<protein>
    <submittedName>
        <fullName evidence="10">Neur_chan_LBD domain-containing protein</fullName>
    </submittedName>
</protein>
<feature type="transmembrane region" description="Helical" evidence="5">
    <location>
        <begin position="420"/>
        <end position="444"/>
    </location>
</feature>
<dbReference type="InterPro" id="IPR018000">
    <property type="entry name" value="Neurotransmitter_ion_chnl_CS"/>
</dbReference>
<evidence type="ECO:0000259" key="6">
    <source>
        <dbReference type="Pfam" id="PF02931"/>
    </source>
</evidence>
<accession>A0A0N4UUQ1</accession>
<dbReference type="WBParaSite" id="EVEC_0000113301-mRNA-1">
    <property type="protein sequence ID" value="EVEC_0000113301-mRNA-1"/>
    <property type="gene ID" value="EVEC_0000113301"/>
</dbReference>
<dbReference type="PANTHER" id="PTHR18945">
    <property type="entry name" value="NEUROTRANSMITTER GATED ION CHANNEL"/>
    <property type="match status" value="1"/>
</dbReference>
<organism evidence="10">
    <name type="scientific">Enterobius vermicularis</name>
    <name type="common">Human pinworm</name>
    <dbReference type="NCBI Taxonomy" id="51028"/>
    <lineage>
        <taxon>Eukaryota</taxon>
        <taxon>Metazoa</taxon>
        <taxon>Ecdysozoa</taxon>
        <taxon>Nematoda</taxon>
        <taxon>Chromadorea</taxon>
        <taxon>Rhabditida</taxon>
        <taxon>Spirurina</taxon>
        <taxon>Oxyuridomorpha</taxon>
        <taxon>Oxyuroidea</taxon>
        <taxon>Oxyuridae</taxon>
        <taxon>Enterobius</taxon>
    </lineage>
</organism>
<evidence type="ECO:0000313" key="9">
    <source>
        <dbReference type="Proteomes" id="UP000274131"/>
    </source>
</evidence>
<evidence type="ECO:0000256" key="2">
    <source>
        <dbReference type="ARBA" id="ARBA00022692"/>
    </source>
</evidence>
<name>A0A0N4UUQ1_ENTVE</name>
<reference evidence="10" key="1">
    <citation type="submission" date="2017-02" db="UniProtKB">
        <authorList>
            <consortium name="WormBaseParasite"/>
        </authorList>
    </citation>
    <scope>IDENTIFICATION</scope>
</reference>
<dbReference type="GO" id="GO:0004888">
    <property type="term" value="F:transmembrane signaling receptor activity"/>
    <property type="evidence" value="ECO:0007669"/>
    <property type="project" value="InterPro"/>
</dbReference>
<keyword evidence="5" id="KW-0813">Transport</keyword>
<dbReference type="InterPro" id="IPR006202">
    <property type="entry name" value="Neur_chan_lig-bd"/>
</dbReference>
<comment type="caution">
    <text evidence="5">Lacks conserved residue(s) required for the propagation of feature annotation.</text>
</comment>
<feature type="transmembrane region" description="Helical" evidence="5">
    <location>
        <begin position="273"/>
        <end position="291"/>
    </location>
</feature>
<keyword evidence="5" id="KW-0407">Ion channel</keyword>
<feature type="transmembrane region" description="Helical" evidence="5">
    <location>
        <begin position="348"/>
        <end position="369"/>
    </location>
</feature>
<evidence type="ECO:0000259" key="7">
    <source>
        <dbReference type="Pfam" id="PF02932"/>
    </source>
</evidence>
<proteinExistence type="inferred from homology"/>
<feature type="domain" description="Neurotransmitter-gated ion-channel transmembrane" evidence="7">
    <location>
        <begin position="244"/>
        <end position="332"/>
    </location>
</feature>
<evidence type="ECO:0000256" key="4">
    <source>
        <dbReference type="ARBA" id="ARBA00023136"/>
    </source>
</evidence>
<dbReference type="FunFam" id="2.70.170.10:FF:000028">
    <property type="entry name" value="AcetylCholine Receptor"/>
    <property type="match status" value="1"/>
</dbReference>
<dbReference type="PRINTS" id="PR00252">
    <property type="entry name" value="NRIONCHANNEL"/>
</dbReference>
<reference evidence="8 9" key="2">
    <citation type="submission" date="2018-10" db="EMBL/GenBank/DDBJ databases">
        <authorList>
            <consortium name="Pathogen Informatics"/>
        </authorList>
    </citation>
    <scope>NUCLEOTIDE SEQUENCE [LARGE SCALE GENOMIC DNA]</scope>
</reference>
<evidence type="ECO:0000313" key="10">
    <source>
        <dbReference type="WBParaSite" id="EVEC_0000113301-mRNA-1"/>
    </source>
</evidence>
<dbReference type="EMBL" id="UXUI01007142">
    <property type="protein sequence ID" value="VDD85698.1"/>
    <property type="molecule type" value="Genomic_DNA"/>
</dbReference>
<dbReference type="OrthoDB" id="410315at2759"/>